<evidence type="ECO:0008006" key="4">
    <source>
        <dbReference type="Google" id="ProtNLM"/>
    </source>
</evidence>
<dbReference type="STRING" id="442562.Rumeso_03422"/>
<evidence type="ECO:0000313" key="3">
    <source>
        <dbReference type="Proteomes" id="UP000019666"/>
    </source>
</evidence>
<dbReference type="EMBL" id="AOSK01000095">
    <property type="protein sequence ID" value="EYD74998.1"/>
    <property type="molecule type" value="Genomic_DNA"/>
</dbReference>
<dbReference type="InterPro" id="IPR011990">
    <property type="entry name" value="TPR-like_helical_dom_sf"/>
</dbReference>
<dbReference type="AlphaFoldDB" id="A0A017HLG4"/>
<name>A0A017HLG4_9RHOB</name>
<comment type="caution">
    <text evidence="2">The sequence shown here is derived from an EMBL/GenBank/DDBJ whole genome shotgun (WGS) entry which is preliminary data.</text>
</comment>
<keyword evidence="3" id="KW-1185">Reference proteome</keyword>
<organism evidence="2 3">
    <name type="scientific">Rubellimicrobium mesophilum DSM 19309</name>
    <dbReference type="NCBI Taxonomy" id="442562"/>
    <lineage>
        <taxon>Bacteria</taxon>
        <taxon>Pseudomonadati</taxon>
        <taxon>Pseudomonadota</taxon>
        <taxon>Alphaproteobacteria</taxon>
        <taxon>Rhodobacterales</taxon>
        <taxon>Roseobacteraceae</taxon>
        <taxon>Rubellimicrobium</taxon>
    </lineage>
</organism>
<gene>
    <name evidence="2" type="ORF">Rumeso_03422</name>
</gene>
<dbReference type="HOGENOM" id="CLU_699973_0_0_5"/>
<evidence type="ECO:0000313" key="2">
    <source>
        <dbReference type="EMBL" id="EYD74998.1"/>
    </source>
</evidence>
<protein>
    <recommendedName>
        <fullName evidence="4">Tetratricopeptide repeat protein</fullName>
    </recommendedName>
</protein>
<dbReference type="Gene3D" id="1.25.40.10">
    <property type="entry name" value="Tetratricopeptide repeat domain"/>
    <property type="match status" value="1"/>
</dbReference>
<dbReference type="SUPFAM" id="SSF48452">
    <property type="entry name" value="TPR-like"/>
    <property type="match status" value="1"/>
</dbReference>
<reference evidence="2 3" key="1">
    <citation type="submission" date="2013-02" db="EMBL/GenBank/DDBJ databases">
        <authorList>
            <person name="Fiebig A."/>
            <person name="Goeker M."/>
            <person name="Klenk H.-P.P."/>
        </authorList>
    </citation>
    <scope>NUCLEOTIDE SEQUENCE [LARGE SCALE GENOMIC DNA]</scope>
    <source>
        <strain evidence="2 3">DSM 19309</strain>
    </source>
</reference>
<dbReference type="RefSeq" id="WP_037282589.1">
    <property type="nucleotide sequence ID" value="NZ_KK088606.1"/>
</dbReference>
<dbReference type="Proteomes" id="UP000019666">
    <property type="component" value="Unassembled WGS sequence"/>
</dbReference>
<proteinExistence type="predicted"/>
<feature type="region of interest" description="Disordered" evidence="1">
    <location>
        <begin position="257"/>
        <end position="281"/>
    </location>
</feature>
<accession>A0A017HLG4</accession>
<dbReference type="Pfam" id="PF14559">
    <property type="entry name" value="TPR_19"/>
    <property type="match status" value="1"/>
</dbReference>
<sequence length="394" mass="42915">MLAVAPGVRDVDPTAAIPACEAALARDPDNPRFWYQYARALTAAKRLDEAEQILAALATAGYPMAAFSLGSLQEWERGDFEAAALSYDQAESLGVYGASRYAERARLKHENYHFDASGYAAGELLTDMFDETYEGLNPCPVGNYLQVFTTTLEEREECKRKLNPETVIFLTAAQFADAVGTMLGGLADAHSEPAESLDDAFRQGAGSGAGAMGSLIGLTVAARADARIFYARHGCVSPVAVVMFLGIDNFVAELPASPTPASSDAGPEPGETVNPARNEGPADRLYEETVQDLARENLLWPNTCLIGGDVPECQRLITLLESGEYKVLSCHYRTGNTVFFWHELMPERADYPPPGMDPHPFRKLGSQLLMSCPDTEAQAQTLIRESRREFQSEE</sequence>
<evidence type="ECO:0000256" key="1">
    <source>
        <dbReference type="SAM" id="MobiDB-lite"/>
    </source>
</evidence>